<name>A0A5S9IMY1_UABAM</name>
<dbReference type="Pfam" id="PF05402">
    <property type="entry name" value="PqqD"/>
    <property type="match status" value="1"/>
</dbReference>
<sequence>MLRYTTVVCREEGIDVEKAQSDIAAMDSGAHAMGNRIWELTAKTITINNICKVLERDFDITDKDCYDETTAFLGKLLELKIIKVTETSQTKKIPKLPRSTPKSD</sequence>
<keyword evidence="2" id="KW-1185">Reference proteome</keyword>
<dbReference type="InterPro" id="IPR041881">
    <property type="entry name" value="PqqD_sf"/>
</dbReference>
<dbReference type="EMBL" id="AP019860">
    <property type="protein sequence ID" value="BBM84386.1"/>
    <property type="molecule type" value="Genomic_DNA"/>
</dbReference>
<organism evidence="1 2">
    <name type="scientific">Uabimicrobium amorphum</name>
    <dbReference type="NCBI Taxonomy" id="2596890"/>
    <lineage>
        <taxon>Bacteria</taxon>
        <taxon>Pseudomonadati</taxon>
        <taxon>Planctomycetota</taxon>
        <taxon>Candidatus Uabimicrobiia</taxon>
        <taxon>Candidatus Uabimicrobiales</taxon>
        <taxon>Candidatus Uabimicrobiaceae</taxon>
        <taxon>Candidatus Uabimicrobium</taxon>
    </lineage>
</organism>
<gene>
    <name evidence="1" type="ORF">UABAM_02745</name>
</gene>
<evidence type="ECO:0008006" key="3">
    <source>
        <dbReference type="Google" id="ProtNLM"/>
    </source>
</evidence>
<dbReference type="RefSeq" id="WP_151968545.1">
    <property type="nucleotide sequence ID" value="NZ_AP019860.1"/>
</dbReference>
<dbReference type="KEGG" id="uam:UABAM_02745"/>
<evidence type="ECO:0000313" key="1">
    <source>
        <dbReference type="EMBL" id="BBM84386.1"/>
    </source>
</evidence>
<dbReference type="AlphaFoldDB" id="A0A5S9IMY1"/>
<dbReference type="Gene3D" id="1.10.10.1150">
    <property type="entry name" value="Coenzyme PQQ synthesis protein D (PqqD)"/>
    <property type="match status" value="1"/>
</dbReference>
<dbReference type="OrthoDB" id="1495225at2"/>
<proteinExistence type="predicted"/>
<dbReference type="Proteomes" id="UP000326354">
    <property type="component" value="Chromosome"/>
</dbReference>
<reference evidence="1 2" key="1">
    <citation type="submission" date="2019-08" db="EMBL/GenBank/DDBJ databases">
        <title>Complete genome sequence of Candidatus Uab amorphum.</title>
        <authorList>
            <person name="Shiratori T."/>
            <person name="Suzuki S."/>
            <person name="Kakizawa Y."/>
            <person name="Ishida K."/>
        </authorList>
    </citation>
    <scope>NUCLEOTIDE SEQUENCE [LARGE SCALE GENOMIC DNA]</scope>
    <source>
        <strain evidence="1 2">SRT547</strain>
    </source>
</reference>
<dbReference type="InterPro" id="IPR008792">
    <property type="entry name" value="PQQD"/>
</dbReference>
<protein>
    <recommendedName>
        <fullName evidence="3">PqqD family protein</fullName>
    </recommendedName>
</protein>
<evidence type="ECO:0000313" key="2">
    <source>
        <dbReference type="Proteomes" id="UP000326354"/>
    </source>
</evidence>
<accession>A0A5S9IMY1</accession>